<dbReference type="InterPro" id="IPR003736">
    <property type="entry name" value="PAAI_dom"/>
</dbReference>
<comment type="similarity">
    <text evidence="1">Belongs to the thioesterase PaaI family.</text>
</comment>
<protein>
    <submittedName>
        <fullName evidence="4">PaaI family thioesterase</fullName>
    </submittedName>
</protein>
<dbReference type="GO" id="GO:0047617">
    <property type="term" value="F:fatty acyl-CoA hydrolase activity"/>
    <property type="evidence" value="ECO:0007669"/>
    <property type="project" value="InterPro"/>
</dbReference>
<keyword evidence="2" id="KW-0378">Hydrolase</keyword>
<dbReference type="PANTHER" id="PTHR21660:SF1">
    <property type="entry name" value="ACYL-COENZYME A THIOESTERASE 13"/>
    <property type="match status" value="1"/>
</dbReference>
<dbReference type="SUPFAM" id="SSF54637">
    <property type="entry name" value="Thioesterase/thiol ester dehydrase-isomerase"/>
    <property type="match status" value="1"/>
</dbReference>
<dbReference type="InterPro" id="IPR039298">
    <property type="entry name" value="ACOT13"/>
</dbReference>
<evidence type="ECO:0000256" key="1">
    <source>
        <dbReference type="ARBA" id="ARBA00008324"/>
    </source>
</evidence>
<evidence type="ECO:0000256" key="2">
    <source>
        <dbReference type="ARBA" id="ARBA00022801"/>
    </source>
</evidence>
<feature type="domain" description="Thioesterase" evidence="3">
    <location>
        <begin position="148"/>
        <end position="223"/>
    </location>
</feature>
<dbReference type="Pfam" id="PF03061">
    <property type="entry name" value="4HBT"/>
    <property type="match status" value="1"/>
</dbReference>
<dbReference type="Gene3D" id="3.10.129.10">
    <property type="entry name" value="Hotdog Thioesterase"/>
    <property type="match status" value="1"/>
</dbReference>
<comment type="caution">
    <text evidence="4">The sequence shown here is derived from an EMBL/GenBank/DDBJ whole genome shotgun (WGS) entry which is preliminary data.</text>
</comment>
<dbReference type="InterPro" id="IPR029069">
    <property type="entry name" value="HotDog_dom_sf"/>
</dbReference>
<dbReference type="AlphaFoldDB" id="A0A831TGZ7"/>
<gene>
    <name evidence="4" type="ORF">ENP34_11520</name>
</gene>
<accession>A0A831TGZ7</accession>
<dbReference type="EMBL" id="DSIY01000267">
    <property type="protein sequence ID" value="HEG92046.1"/>
    <property type="molecule type" value="Genomic_DNA"/>
</dbReference>
<dbReference type="CDD" id="cd03443">
    <property type="entry name" value="PaaI_thioesterase"/>
    <property type="match status" value="1"/>
</dbReference>
<dbReference type="InterPro" id="IPR006683">
    <property type="entry name" value="Thioestr_dom"/>
</dbReference>
<evidence type="ECO:0000313" key="4">
    <source>
        <dbReference type="EMBL" id="HEG92046.1"/>
    </source>
</evidence>
<proteinExistence type="inferred from homology"/>
<dbReference type="PANTHER" id="PTHR21660">
    <property type="entry name" value="THIOESTERASE SUPERFAMILY MEMBER-RELATED"/>
    <property type="match status" value="1"/>
</dbReference>
<evidence type="ECO:0000259" key="3">
    <source>
        <dbReference type="Pfam" id="PF03061"/>
    </source>
</evidence>
<reference evidence="4" key="1">
    <citation type="journal article" date="2020" name="mSystems">
        <title>Genome- and Community-Level Interaction Insights into Carbon Utilization and Element Cycling Functions of Hydrothermarchaeota in Hydrothermal Sediment.</title>
        <authorList>
            <person name="Zhou Z."/>
            <person name="Liu Y."/>
            <person name="Xu W."/>
            <person name="Pan J."/>
            <person name="Luo Z.H."/>
            <person name="Li M."/>
        </authorList>
    </citation>
    <scope>NUCLEOTIDE SEQUENCE [LARGE SCALE GENOMIC DNA]</scope>
    <source>
        <strain evidence="4">SpSt-210</strain>
    </source>
</reference>
<sequence length="237" mass="25856">MFAPKGPTGCRLANTCGGCSSWILSMMISGTVGRVELRTGDWQGRAESRRGPWGSGRKTSRRFVSGHSVQSHVGCRPCATRPGAAVWRGQREGMVPGMREGDRWIAEWNARPFFRWPGFRVVEARDGQARVELLVEEHHRGGGGTRAVNGGIVAYLFDGLLGAAVFSSRDDIIGQVTVSLNITYLRMLEAERQVVGTARVISGGRNLVFAQGEVMDEHGNVCATCSGIYRIFTDQRG</sequence>
<organism evidence="4">
    <name type="scientific">Thermorudis peleae</name>
    <dbReference type="NCBI Taxonomy" id="1382356"/>
    <lineage>
        <taxon>Bacteria</taxon>
        <taxon>Pseudomonadati</taxon>
        <taxon>Thermomicrobiota</taxon>
        <taxon>Thermomicrobia</taxon>
        <taxon>Thermomicrobia incertae sedis</taxon>
        <taxon>Thermorudis</taxon>
    </lineage>
</organism>
<name>A0A831TGZ7_9BACT</name>
<dbReference type="NCBIfam" id="TIGR00369">
    <property type="entry name" value="unchar_dom_1"/>
    <property type="match status" value="1"/>
</dbReference>